<name>A0A238WTM8_9PSEU</name>
<dbReference type="PANTHER" id="PTHR12147">
    <property type="entry name" value="METALLOPEPTIDASE M28 FAMILY MEMBER"/>
    <property type="match status" value="1"/>
</dbReference>
<organism evidence="5 6">
    <name type="scientific">Haloechinothrix alba</name>
    <dbReference type="NCBI Taxonomy" id="664784"/>
    <lineage>
        <taxon>Bacteria</taxon>
        <taxon>Bacillati</taxon>
        <taxon>Actinomycetota</taxon>
        <taxon>Actinomycetes</taxon>
        <taxon>Pseudonocardiales</taxon>
        <taxon>Pseudonocardiaceae</taxon>
        <taxon>Haloechinothrix</taxon>
    </lineage>
</organism>
<dbReference type="Gene3D" id="3.50.30.30">
    <property type="match status" value="1"/>
</dbReference>
<dbReference type="Proteomes" id="UP000198348">
    <property type="component" value="Unassembled WGS sequence"/>
</dbReference>
<keyword evidence="6" id="KW-1185">Reference proteome</keyword>
<evidence type="ECO:0000313" key="5">
    <source>
        <dbReference type="EMBL" id="SNR49892.1"/>
    </source>
</evidence>
<dbReference type="EMBL" id="FZNW01000007">
    <property type="protein sequence ID" value="SNR49892.1"/>
    <property type="molecule type" value="Genomic_DNA"/>
</dbReference>
<evidence type="ECO:0000259" key="3">
    <source>
        <dbReference type="Pfam" id="PF02225"/>
    </source>
</evidence>
<reference evidence="5 6" key="1">
    <citation type="submission" date="2017-06" db="EMBL/GenBank/DDBJ databases">
        <authorList>
            <person name="Kim H.J."/>
            <person name="Triplett B.A."/>
        </authorList>
    </citation>
    <scope>NUCLEOTIDE SEQUENCE [LARGE SCALE GENOMIC DNA]</scope>
    <source>
        <strain evidence="5 6">DSM 45207</strain>
    </source>
</reference>
<evidence type="ECO:0000259" key="4">
    <source>
        <dbReference type="Pfam" id="PF04389"/>
    </source>
</evidence>
<gene>
    <name evidence="5" type="ORF">SAMN06265360_107209</name>
</gene>
<dbReference type="GO" id="GO:0004180">
    <property type="term" value="F:carboxypeptidase activity"/>
    <property type="evidence" value="ECO:0007669"/>
    <property type="project" value="UniProtKB-KW"/>
</dbReference>
<dbReference type="OrthoDB" id="345880at2"/>
<feature type="signal peptide" evidence="2">
    <location>
        <begin position="1"/>
        <end position="42"/>
    </location>
</feature>
<feature type="domain" description="Peptidase M28" evidence="4">
    <location>
        <begin position="272"/>
        <end position="470"/>
    </location>
</feature>
<dbReference type="Pfam" id="PF04389">
    <property type="entry name" value="Peptidase_M28"/>
    <property type="match status" value="1"/>
</dbReference>
<evidence type="ECO:0000313" key="6">
    <source>
        <dbReference type="Proteomes" id="UP000198348"/>
    </source>
</evidence>
<dbReference type="Pfam" id="PF02225">
    <property type="entry name" value="PA"/>
    <property type="match status" value="1"/>
</dbReference>
<dbReference type="InterPro" id="IPR046450">
    <property type="entry name" value="PA_dom_sf"/>
</dbReference>
<keyword evidence="5" id="KW-0645">Protease</keyword>
<keyword evidence="5" id="KW-0121">Carboxypeptidase</keyword>
<proteinExistence type="predicted"/>
<dbReference type="GO" id="GO:0008235">
    <property type="term" value="F:metalloexopeptidase activity"/>
    <property type="evidence" value="ECO:0007669"/>
    <property type="project" value="InterPro"/>
</dbReference>
<dbReference type="RefSeq" id="WP_089301021.1">
    <property type="nucleotide sequence ID" value="NZ_FZNW01000007.1"/>
</dbReference>
<protein>
    <submittedName>
        <fullName evidence="5">Zn-dependent amino- or carboxypeptidase, M28 family</fullName>
    </submittedName>
</protein>
<evidence type="ECO:0000256" key="1">
    <source>
        <dbReference type="SAM" id="MobiDB-lite"/>
    </source>
</evidence>
<feature type="chain" id="PRO_5013257917" evidence="2">
    <location>
        <begin position="43"/>
        <end position="543"/>
    </location>
</feature>
<feature type="region of interest" description="Disordered" evidence="1">
    <location>
        <begin position="518"/>
        <end position="543"/>
    </location>
</feature>
<accession>A0A238WTM8</accession>
<feature type="domain" description="PA" evidence="3">
    <location>
        <begin position="158"/>
        <end position="249"/>
    </location>
</feature>
<dbReference type="SUPFAM" id="SSF53187">
    <property type="entry name" value="Zn-dependent exopeptidases"/>
    <property type="match status" value="1"/>
</dbReference>
<dbReference type="GO" id="GO:0006508">
    <property type="term" value="P:proteolysis"/>
    <property type="evidence" value="ECO:0007669"/>
    <property type="project" value="InterPro"/>
</dbReference>
<sequence>MRPDRIRQRGHDAVRRRPRVAVACLAACGLTVALTSAGPAAADPNNNSPRKLEKAVTVDGVLEHLDRFQAIADANDGTRASGTPGYDASADYVAGQLEAAGYEVTRQEFEFPFFQELSDAELEQVSPDETTYELGEDFLTMEFSGSGDVTAPVEGVDLVLPPGDEPNTSTSGCEAADFAGFTEGNIALMQRGSCAFATKAANATDAGAAAAVIFNEGQPERTDTFAGTLGGTMPDIPVLAASFSVGADLADPEGTVARVRTDTFSETRTTENVFAETRHGRTDNVVMAGGHLDSVLDGPGYHDNGSASAALLEVALQMRKVKPNNQVRFAWWGAEESGLVGSDHYVANLSEQEIDDIALYINFDMIGSPNYQFGIYDGDDSDGEGAGPGPEGSAEIEKVFEAFFDGRDLPHEGTDFTGRSDYGPFIAVGIPAGGLFTGAEELKTPEQVERYGGVASEQLDPCYHAVCDSSTPVADGADPAVYAQLGELHGNVNVTALDVNSDAVANAVINFAFDTSAVNGERSPGKSHGAGNSEDALSPEPEK</sequence>
<keyword evidence="2" id="KW-0732">Signal</keyword>
<dbReference type="InterPro" id="IPR007484">
    <property type="entry name" value="Peptidase_M28"/>
</dbReference>
<dbReference type="PANTHER" id="PTHR12147:SF26">
    <property type="entry name" value="PEPTIDASE M28 DOMAIN-CONTAINING PROTEIN"/>
    <property type="match status" value="1"/>
</dbReference>
<dbReference type="AlphaFoldDB" id="A0A238WTM8"/>
<dbReference type="SUPFAM" id="SSF52025">
    <property type="entry name" value="PA domain"/>
    <property type="match status" value="1"/>
</dbReference>
<evidence type="ECO:0000256" key="2">
    <source>
        <dbReference type="SAM" id="SignalP"/>
    </source>
</evidence>
<keyword evidence="5" id="KW-0378">Hydrolase</keyword>
<dbReference type="InterPro" id="IPR003137">
    <property type="entry name" value="PA_domain"/>
</dbReference>
<dbReference type="InterPro" id="IPR045175">
    <property type="entry name" value="M28_fam"/>
</dbReference>
<dbReference type="Gene3D" id="3.40.630.10">
    <property type="entry name" value="Zn peptidases"/>
    <property type="match status" value="1"/>
</dbReference>